<feature type="domain" description="Replication-associated protein ORF2/G2P" evidence="1">
    <location>
        <begin position="60"/>
        <end position="134"/>
    </location>
</feature>
<evidence type="ECO:0000313" key="2">
    <source>
        <dbReference type="EMBL" id="RUO72199.1"/>
    </source>
</evidence>
<sequence>MAFSNRENWFHHRGVDWQVNTRGSGLDPQILRKVIDVPLWMLTHHRKVFLFRFDLSCNTSQPNNKQLSRFLCRIKTKICREHYSRRVAICWAREIHSAKTPHYHIAIALDGSRVNSSYRVTEWIERYWRNYGRYTAIRYYNLNRPDIDQLFQVVWHLSYLAKLRGKEVKLSNVRRFSTSLTKLY</sequence>
<protein>
    <submittedName>
        <fullName evidence="2">Inovirus Gp2 family protein</fullName>
    </submittedName>
</protein>
<reference evidence="3" key="1">
    <citation type="journal article" date="2018" name="Front. Microbiol.">
        <title>Genome-Based Analysis Reveals the Taxonomy and Diversity of the Family Idiomarinaceae.</title>
        <authorList>
            <person name="Liu Y."/>
            <person name="Lai Q."/>
            <person name="Shao Z."/>
        </authorList>
    </citation>
    <scope>NUCLEOTIDE SEQUENCE [LARGE SCALE GENOMIC DNA]</scope>
    <source>
        <strain evidence="3">c121</strain>
    </source>
</reference>
<name>A0A432Z2X2_9GAMM</name>
<dbReference type="STRING" id="1122124.GCA_000423165_01840"/>
<comment type="caution">
    <text evidence="2">The sequence shown here is derived from an EMBL/GenBank/DDBJ whole genome shotgun (WGS) entry which is preliminary data.</text>
</comment>
<keyword evidence="3" id="KW-1185">Reference proteome</keyword>
<dbReference type="InterPro" id="IPR056906">
    <property type="entry name" value="ORF2/G2P_dom"/>
</dbReference>
<dbReference type="RefSeq" id="WP_084616756.1">
    <property type="nucleotide sequence ID" value="NZ_PIQE01000003.1"/>
</dbReference>
<gene>
    <name evidence="2" type="ORF">CWI80_10400</name>
</gene>
<dbReference type="Pfam" id="PF23343">
    <property type="entry name" value="REP_ORF2-G2P"/>
    <property type="match status" value="1"/>
</dbReference>
<accession>A0A432Z2X2</accession>
<dbReference type="EMBL" id="PIQE01000003">
    <property type="protein sequence ID" value="RUO72199.1"/>
    <property type="molecule type" value="Genomic_DNA"/>
</dbReference>
<evidence type="ECO:0000259" key="1">
    <source>
        <dbReference type="Pfam" id="PF23343"/>
    </source>
</evidence>
<evidence type="ECO:0000313" key="3">
    <source>
        <dbReference type="Proteomes" id="UP000287022"/>
    </source>
</evidence>
<organism evidence="2 3">
    <name type="scientific">Pseudidiomarina sediminum</name>
    <dbReference type="NCBI Taxonomy" id="431675"/>
    <lineage>
        <taxon>Bacteria</taxon>
        <taxon>Pseudomonadati</taxon>
        <taxon>Pseudomonadota</taxon>
        <taxon>Gammaproteobacteria</taxon>
        <taxon>Alteromonadales</taxon>
        <taxon>Idiomarinaceae</taxon>
        <taxon>Pseudidiomarina</taxon>
    </lineage>
</organism>
<dbReference type="Proteomes" id="UP000287022">
    <property type="component" value="Unassembled WGS sequence"/>
</dbReference>
<proteinExistence type="predicted"/>
<dbReference type="AlphaFoldDB" id="A0A432Z2X2"/>